<dbReference type="STRING" id="758825.SAMN02982985_00536"/>
<dbReference type="InterPro" id="IPR002018">
    <property type="entry name" value="CarbesteraseB"/>
</dbReference>
<dbReference type="Pfam" id="PF00135">
    <property type="entry name" value="COesterase"/>
    <property type="match status" value="2"/>
</dbReference>
<evidence type="ECO:0000259" key="1">
    <source>
        <dbReference type="Pfam" id="PF00135"/>
    </source>
</evidence>
<keyword evidence="3" id="KW-1185">Reference proteome</keyword>
<dbReference type="EMBL" id="FOTW01000005">
    <property type="protein sequence ID" value="SFL53035.1"/>
    <property type="molecule type" value="Genomic_DNA"/>
</dbReference>
<name>A0A1I4IFH2_9BURK</name>
<gene>
    <name evidence="2" type="ORF">SAMN02982985_00536</name>
</gene>
<dbReference type="PANTHER" id="PTHR11559">
    <property type="entry name" value="CARBOXYLESTERASE"/>
    <property type="match status" value="1"/>
</dbReference>
<organism evidence="2 3">
    <name type="scientific">Rugamonas rubra</name>
    <dbReference type="NCBI Taxonomy" id="758825"/>
    <lineage>
        <taxon>Bacteria</taxon>
        <taxon>Pseudomonadati</taxon>
        <taxon>Pseudomonadota</taxon>
        <taxon>Betaproteobacteria</taxon>
        <taxon>Burkholderiales</taxon>
        <taxon>Oxalobacteraceae</taxon>
        <taxon>Telluria group</taxon>
        <taxon>Rugamonas</taxon>
    </lineage>
</organism>
<dbReference type="Gene3D" id="3.40.50.1820">
    <property type="entry name" value="alpha/beta hydrolase"/>
    <property type="match status" value="1"/>
</dbReference>
<dbReference type="SUPFAM" id="SSF53474">
    <property type="entry name" value="alpha/beta-Hydrolases"/>
    <property type="match status" value="1"/>
</dbReference>
<evidence type="ECO:0000313" key="2">
    <source>
        <dbReference type="EMBL" id="SFL53035.1"/>
    </source>
</evidence>
<dbReference type="AlphaFoldDB" id="A0A1I4IFH2"/>
<accession>A0A1I4IFH2</accession>
<proteinExistence type="predicted"/>
<dbReference type="InterPro" id="IPR019819">
    <property type="entry name" value="Carboxylesterase_B_CS"/>
</dbReference>
<dbReference type="Proteomes" id="UP000199470">
    <property type="component" value="Unassembled WGS sequence"/>
</dbReference>
<dbReference type="OrthoDB" id="9775851at2"/>
<protein>
    <submittedName>
        <fullName evidence="2">Para-nitrobenzyl esterase</fullName>
    </submittedName>
</protein>
<sequence>MQISRVMTADGALVGRSDGRVQVYKGIPYAAPPVGELRWRPPQPVAAWSGERAALEFGPSAHQAGPEGIADLRTIGGAGAPFSEDCLTLNVWAPALGGGADAPAACRHGAPVMVWLHGGSGRMGAGSLPFYDGGAFAADGVVLVTLNYRLGQLGFFGHPALRRAAAPDEPLASFGIMDQIAALRWVRDNIAAFGGDPRRVTLFGESMGGFHVLALMACPSAQGLFQQAIVQSGGGWFPPNPLKKVEARGAALASTLGLPGAQATLEQLRALPAELVAAVPGEFQPVIDGRLLPQDLTPALAREAAAHIPLIIGANSGEDSLLNYPGGFERYLKGLKPALLAKAGACYGLAPEGSARLLFRDMLFVAPARWVARRRRRSPAYLYLFDQADAGGDSPRAGHGSEIGFVFQTLDSRPDGVAPRAPDRQLALDMHRRWVAFAHHGVPGEGWPRYRAGSDEWMLFQAPHGRISPVPRKGLDWHERRMRWIIALFTLKSRLTTTLATLARAVGGGRGRPR</sequence>
<dbReference type="InterPro" id="IPR050309">
    <property type="entry name" value="Type-B_Carboxylest/Lipase"/>
</dbReference>
<reference evidence="2 3" key="1">
    <citation type="submission" date="2016-10" db="EMBL/GenBank/DDBJ databases">
        <authorList>
            <person name="de Groot N.N."/>
        </authorList>
    </citation>
    <scope>NUCLEOTIDE SEQUENCE [LARGE SCALE GENOMIC DNA]</scope>
    <source>
        <strain evidence="2 3">ATCC 43154</strain>
    </source>
</reference>
<feature type="domain" description="Carboxylesterase type B" evidence="1">
    <location>
        <begin position="358"/>
        <end position="461"/>
    </location>
</feature>
<feature type="domain" description="Carboxylesterase type B" evidence="1">
    <location>
        <begin position="6"/>
        <end position="322"/>
    </location>
</feature>
<evidence type="ECO:0000313" key="3">
    <source>
        <dbReference type="Proteomes" id="UP000199470"/>
    </source>
</evidence>
<dbReference type="PROSITE" id="PS00941">
    <property type="entry name" value="CARBOXYLESTERASE_B_2"/>
    <property type="match status" value="1"/>
</dbReference>
<dbReference type="RefSeq" id="WP_093383370.1">
    <property type="nucleotide sequence ID" value="NZ_FOTW01000005.1"/>
</dbReference>
<dbReference type="InterPro" id="IPR029058">
    <property type="entry name" value="AB_hydrolase_fold"/>
</dbReference>